<dbReference type="AlphaFoldDB" id="L8P538"/>
<organism evidence="4 5">
    <name type="scientific">Streptomyces viridochromogenes Tue57</name>
    <dbReference type="NCBI Taxonomy" id="1160705"/>
    <lineage>
        <taxon>Bacteria</taxon>
        <taxon>Bacillati</taxon>
        <taxon>Actinomycetota</taxon>
        <taxon>Actinomycetes</taxon>
        <taxon>Kitasatosporales</taxon>
        <taxon>Streptomycetaceae</taxon>
        <taxon>Streptomyces</taxon>
    </lineage>
</organism>
<evidence type="ECO:0000256" key="1">
    <source>
        <dbReference type="ARBA" id="ARBA00009809"/>
    </source>
</evidence>
<evidence type="ECO:0000313" key="5">
    <source>
        <dbReference type="Proteomes" id="UP000011205"/>
    </source>
</evidence>
<dbReference type="Gene3D" id="3.20.20.80">
    <property type="entry name" value="Glycosidases"/>
    <property type="match status" value="1"/>
</dbReference>
<accession>L8P538</accession>
<dbReference type="PRINTS" id="PR00742">
    <property type="entry name" value="GLHYDRLASE35"/>
</dbReference>
<dbReference type="GO" id="GO:0004553">
    <property type="term" value="F:hydrolase activity, hydrolyzing O-glycosyl compounds"/>
    <property type="evidence" value="ECO:0007669"/>
    <property type="project" value="InterPro"/>
</dbReference>
<dbReference type="PANTHER" id="PTHR23421">
    <property type="entry name" value="BETA-GALACTOSIDASE RELATED"/>
    <property type="match status" value="1"/>
</dbReference>
<reference evidence="4 5" key="1">
    <citation type="journal article" date="2013" name="Genome Announc.">
        <title>Draft Genome Sequence of Streptomyces viridochromogenes Strain Tu57, Producer of Avilamycin.</title>
        <authorList>
            <person name="Gruning B.A."/>
            <person name="Erxleben A."/>
            <person name="Hahnlein A."/>
            <person name="Gunther S."/>
        </authorList>
    </citation>
    <scope>NUCLEOTIDE SEQUENCE [LARGE SCALE GENOMIC DNA]</scope>
    <source>
        <strain evidence="4 5">Tue57</strain>
    </source>
</reference>
<dbReference type="Proteomes" id="UP000011205">
    <property type="component" value="Unassembled WGS sequence"/>
</dbReference>
<feature type="domain" description="Glycoside hydrolase 35 catalytic" evidence="3">
    <location>
        <begin position="18"/>
        <end position="319"/>
    </location>
</feature>
<name>L8P538_STRVR</name>
<dbReference type="Pfam" id="PF01301">
    <property type="entry name" value="Glyco_hydro_35"/>
    <property type="match status" value="1"/>
</dbReference>
<proteinExistence type="inferred from homology"/>
<dbReference type="RefSeq" id="WP_004003288.1">
    <property type="nucleotide sequence ID" value="NZ_AMLP01000240.1"/>
</dbReference>
<evidence type="ECO:0000313" key="4">
    <source>
        <dbReference type="EMBL" id="ELS51213.1"/>
    </source>
</evidence>
<sequence>MKRTETIEAVRLDGRGVWIDGRPRTLLCASLFYFRLPREQWRERLEQVRASGYTCVDVYLPWNFHELAPGRWSFEGRRDVAAFLDLARDAGLYVIARPGPYICSEWDGGALPAWLGLDAELGVRQNEPRYLERVTAWFDQVLPLLAERQYPAGGPVIMVQLENELDFFDCADRPGYLTALRDTALRHGITVPLIACSGQGDLAGATGDVDGVVPACNFYPDDDSPDIEAEVRRYAALVAERGVPLLVTETNRRHRTLRRLLASGAKLIAPYLQSSGWNFGYTPSSGNWGRPGNFMSHGYDFGGYVTSTGVARPEYAEAQVFARVVETWGPQLALAAAGSPGTELTCDFPTSSEQAALDLPDGGRLVAVPHLGTDPGTAVVRGVPVAVAPGSCPLMAVDVPLRPWGVDATLTLASADLVAAADGVLVFSSDVPVTVVLDGTRTGIPVSGRTTVAGATLVVLASADAARLRSADPDGRVHLTDAPHRPDKAEPTAVRAARRRCDAAPEAPAGLHTLPPTLEALGAYRGRGTYRTTTDLTDIDELLLTGAADIVDLSVAGRTHPPIAGFGAARRIDVRDVTGSVAIEARVEIWGHANFDDARLPALRLGALRGLGTLWKVRDATDVSALWTVHGHWAAAPAPTRVLGGWSSTRVAVPVTYTRTVHSPTPSALHLRGVLEPLRVSVDDGEPETVHAENPWVLLPAGTHEISVTLPHHPSGPGLRAELLALDAVRDWSCAVQDDELLTAFAARSPGRTEEVCLPLALKPGEEAWLDVDLPVSPHGCLVRLDATQVRVTGWAGGECVGRVWAGDRPDFSGGDPDALWVPPNWPGLTLLVQGVEGPDTPEIRALRLGGPAD</sequence>
<dbReference type="SUPFAM" id="SSF51445">
    <property type="entry name" value="(Trans)glycosidases"/>
    <property type="match status" value="1"/>
</dbReference>
<dbReference type="InterPro" id="IPR001944">
    <property type="entry name" value="Glycoside_Hdrlase_35"/>
</dbReference>
<protein>
    <submittedName>
        <fullName evidence="4">Putative Beta-galactosidase</fullName>
    </submittedName>
</protein>
<evidence type="ECO:0000259" key="3">
    <source>
        <dbReference type="Pfam" id="PF01301"/>
    </source>
</evidence>
<dbReference type="InterPro" id="IPR017853">
    <property type="entry name" value="GH"/>
</dbReference>
<dbReference type="EMBL" id="AMLP01000240">
    <property type="protein sequence ID" value="ELS51213.1"/>
    <property type="molecule type" value="Genomic_DNA"/>
</dbReference>
<evidence type="ECO:0000256" key="2">
    <source>
        <dbReference type="RuleBase" id="RU003679"/>
    </source>
</evidence>
<comment type="similarity">
    <text evidence="1 2">Belongs to the glycosyl hydrolase 35 family.</text>
</comment>
<dbReference type="InterPro" id="IPR031330">
    <property type="entry name" value="Gly_Hdrlase_35_cat"/>
</dbReference>
<comment type="caution">
    <text evidence="4">The sequence shown here is derived from an EMBL/GenBank/DDBJ whole genome shotgun (WGS) entry which is preliminary data.</text>
</comment>
<dbReference type="GO" id="GO:0005975">
    <property type="term" value="P:carbohydrate metabolic process"/>
    <property type="evidence" value="ECO:0007669"/>
    <property type="project" value="InterPro"/>
</dbReference>
<gene>
    <name evidence="4" type="ORF">STVIR_7824</name>
</gene>
<dbReference type="PATRIC" id="fig|1160705.3.peg.7735"/>